<keyword evidence="5" id="KW-1185">Reference proteome</keyword>
<evidence type="ECO:0000256" key="1">
    <source>
        <dbReference type="PIRSR" id="PIRSR640198-1"/>
    </source>
</evidence>
<protein>
    <recommendedName>
        <fullName evidence="3">Fido domain-containing protein</fullName>
    </recommendedName>
</protein>
<evidence type="ECO:0000313" key="5">
    <source>
        <dbReference type="Proteomes" id="UP000237889"/>
    </source>
</evidence>
<dbReference type="EMBL" id="CP027668">
    <property type="protein sequence ID" value="AVO45499.1"/>
    <property type="molecule type" value="Genomic_DNA"/>
</dbReference>
<feature type="domain" description="Fido" evidence="3">
    <location>
        <begin position="73"/>
        <end position="214"/>
    </location>
</feature>
<dbReference type="InterPro" id="IPR036597">
    <property type="entry name" value="Fido-like_dom_sf"/>
</dbReference>
<dbReference type="OrthoDB" id="9813719at2"/>
<sequence length="214" mass="24619">MRSRTAPSSPRDLCAGRWTPVANWSRGDRGAMPVIRSDTHGDLFAQITSLNLERQQLLLRDSIAVALRIPFRIDEHLVLALHAACATFLVERPGRYRTEPVFVSYSDRLFPDPEHVPTLVRELIVDVYRRWHEDDPFTLAAYALWRLNWIHPFDDANGRTARAVAVYIVSVKFGRWMPGRIDALQIIKGNHDRYVAALQHADRGMAPRRISWSR</sequence>
<dbReference type="KEGG" id="phr:C6569_10720"/>
<dbReference type="SUPFAM" id="SSF140931">
    <property type="entry name" value="Fic-like"/>
    <property type="match status" value="1"/>
</dbReference>
<dbReference type="InterPro" id="IPR040198">
    <property type="entry name" value="Fido_containing"/>
</dbReference>
<keyword evidence="2" id="KW-0547">Nucleotide-binding</keyword>
<name>A0A2S0NBF6_9HYPH</name>
<dbReference type="AlphaFoldDB" id="A0A2S0NBF6"/>
<dbReference type="PROSITE" id="PS51459">
    <property type="entry name" value="FIDO"/>
    <property type="match status" value="1"/>
</dbReference>
<dbReference type="InterPro" id="IPR003812">
    <property type="entry name" value="Fido"/>
</dbReference>
<evidence type="ECO:0000256" key="2">
    <source>
        <dbReference type="PIRSR" id="PIRSR640198-2"/>
    </source>
</evidence>
<organism evidence="4 5">
    <name type="scientific">Phreatobacter cathodiphilus</name>
    <dbReference type="NCBI Taxonomy" id="1868589"/>
    <lineage>
        <taxon>Bacteria</taxon>
        <taxon>Pseudomonadati</taxon>
        <taxon>Pseudomonadota</taxon>
        <taxon>Alphaproteobacteria</taxon>
        <taxon>Hyphomicrobiales</taxon>
        <taxon>Phreatobacteraceae</taxon>
        <taxon>Phreatobacter</taxon>
    </lineage>
</organism>
<keyword evidence="2" id="KW-0067">ATP-binding</keyword>
<gene>
    <name evidence="4" type="ORF">C6569_10720</name>
</gene>
<dbReference type="Gene3D" id="1.10.3290.10">
    <property type="entry name" value="Fido-like domain"/>
    <property type="match status" value="1"/>
</dbReference>
<dbReference type="PANTHER" id="PTHR13504:SF38">
    <property type="entry name" value="FIDO DOMAIN-CONTAINING PROTEIN"/>
    <property type="match status" value="1"/>
</dbReference>
<evidence type="ECO:0000259" key="3">
    <source>
        <dbReference type="PROSITE" id="PS51459"/>
    </source>
</evidence>
<feature type="binding site" evidence="2">
    <location>
        <begin position="155"/>
        <end position="162"/>
    </location>
    <ligand>
        <name>ATP</name>
        <dbReference type="ChEBI" id="CHEBI:30616"/>
    </ligand>
</feature>
<dbReference type="GO" id="GO:0005524">
    <property type="term" value="F:ATP binding"/>
    <property type="evidence" value="ECO:0007669"/>
    <property type="project" value="UniProtKB-KW"/>
</dbReference>
<dbReference type="Pfam" id="PF02661">
    <property type="entry name" value="Fic"/>
    <property type="match status" value="1"/>
</dbReference>
<feature type="active site" evidence="1">
    <location>
        <position position="151"/>
    </location>
</feature>
<dbReference type="PANTHER" id="PTHR13504">
    <property type="entry name" value="FIDO DOMAIN-CONTAINING PROTEIN DDB_G0283145"/>
    <property type="match status" value="1"/>
</dbReference>
<dbReference type="Proteomes" id="UP000237889">
    <property type="component" value="Chromosome"/>
</dbReference>
<reference evidence="4 5" key="1">
    <citation type="submission" date="2018-03" db="EMBL/GenBank/DDBJ databases">
        <title>Genome sequencing of Phreatobacter sp.</title>
        <authorList>
            <person name="Kim S.-J."/>
            <person name="Heo J."/>
            <person name="Kwon S.-W."/>
        </authorList>
    </citation>
    <scope>NUCLEOTIDE SEQUENCE [LARGE SCALE GENOMIC DNA]</scope>
    <source>
        <strain evidence="4 5">S-12</strain>
    </source>
</reference>
<proteinExistence type="predicted"/>
<evidence type="ECO:0000313" key="4">
    <source>
        <dbReference type="EMBL" id="AVO45499.1"/>
    </source>
</evidence>
<accession>A0A2S0NBF6</accession>